<keyword evidence="1" id="KW-0808">Transferase</keyword>
<dbReference type="SUPFAM" id="SSF51161">
    <property type="entry name" value="Trimeric LpxA-like enzymes"/>
    <property type="match status" value="1"/>
</dbReference>
<dbReference type="OrthoDB" id="2643438at2"/>
<organism evidence="1 2">
    <name type="scientific">Nocardioides glacieisoli</name>
    <dbReference type="NCBI Taxonomy" id="1168730"/>
    <lineage>
        <taxon>Bacteria</taxon>
        <taxon>Bacillati</taxon>
        <taxon>Actinomycetota</taxon>
        <taxon>Actinomycetes</taxon>
        <taxon>Propionibacteriales</taxon>
        <taxon>Nocardioidaceae</taxon>
        <taxon>Nocardioides</taxon>
    </lineage>
</organism>
<dbReference type="InterPro" id="IPR001451">
    <property type="entry name" value="Hexapep"/>
</dbReference>
<sequence>MNLAQRLTEARPSVRWHVANALSKTLYRRAFGAFGAGSVLMNPRILRGTDRIFVGSGVEIRSQVWLACEEGGGPIVIGDRSILGDLVHVHALDRVEIGSGTLIGESTLITTANHASEGDRNAIEPMGAIRIGDGVFIGQGCVVFGGVTIGDGATIGAGSVVLRDVPPGASAMGVPARVVRAPSADQTTTP</sequence>
<dbReference type="CDD" id="cd04647">
    <property type="entry name" value="LbH_MAT_like"/>
    <property type="match status" value="1"/>
</dbReference>
<proteinExistence type="predicted"/>
<dbReference type="InterPro" id="IPR011004">
    <property type="entry name" value="Trimer_LpxA-like_sf"/>
</dbReference>
<comment type="caution">
    <text evidence="1">The sequence shown here is derived from an EMBL/GenBank/DDBJ whole genome shotgun (WGS) entry which is preliminary data.</text>
</comment>
<protein>
    <submittedName>
        <fullName evidence="1">Acyltransferase</fullName>
    </submittedName>
</protein>
<evidence type="ECO:0000313" key="2">
    <source>
        <dbReference type="Proteomes" id="UP000291838"/>
    </source>
</evidence>
<name>A0A4Q2RTF2_9ACTN</name>
<dbReference type="Pfam" id="PF00132">
    <property type="entry name" value="Hexapep"/>
    <property type="match status" value="1"/>
</dbReference>
<keyword evidence="2" id="KW-1185">Reference proteome</keyword>
<keyword evidence="1" id="KW-0012">Acyltransferase</keyword>
<dbReference type="PANTHER" id="PTHR23416">
    <property type="entry name" value="SIALIC ACID SYNTHASE-RELATED"/>
    <property type="match status" value="1"/>
</dbReference>
<dbReference type="PANTHER" id="PTHR23416:SF78">
    <property type="entry name" value="LIPOPOLYSACCHARIDE BIOSYNTHESIS O-ACETYL TRANSFERASE WBBJ-RELATED"/>
    <property type="match status" value="1"/>
</dbReference>
<dbReference type="Gene3D" id="2.160.10.10">
    <property type="entry name" value="Hexapeptide repeat proteins"/>
    <property type="match status" value="1"/>
</dbReference>
<dbReference type="RefSeq" id="WP_129473966.1">
    <property type="nucleotide sequence ID" value="NZ_SDWS01000002.1"/>
</dbReference>
<dbReference type="InterPro" id="IPR051159">
    <property type="entry name" value="Hexapeptide_acetyltransf"/>
</dbReference>
<accession>A0A4Q2RTF2</accession>
<reference evidence="1 2" key="1">
    <citation type="submission" date="2019-01" db="EMBL/GenBank/DDBJ databases">
        <title>Novel species of Nocardioides.</title>
        <authorList>
            <person name="Liu Q."/>
            <person name="Xin Y.-H."/>
        </authorList>
    </citation>
    <scope>NUCLEOTIDE SEQUENCE [LARGE SCALE GENOMIC DNA]</scope>
    <source>
        <strain evidence="1 2">HLT3-15</strain>
    </source>
</reference>
<dbReference type="EMBL" id="SDWS01000002">
    <property type="protein sequence ID" value="RYB92361.1"/>
    <property type="molecule type" value="Genomic_DNA"/>
</dbReference>
<gene>
    <name evidence="1" type="ORF">EUA06_05235</name>
</gene>
<dbReference type="Proteomes" id="UP000291838">
    <property type="component" value="Unassembled WGS sequence"/>
</dbReference>
<dbReference type="AlphaFoldDB" id="A0A4Q2RTF2"/>
<dbReference type="GO" id="GO:0016746">
    <property type="term" value="F:acyltransferase activity"/>
    <property type="evidence" value="ECO:0007669"/>
    <property type="project" value="UniProtKB-KW"/>
</dbReference>
<evidence type="ECO:0000313" key="1">
    <source>
        <dbReference type="EMBL" id="RYB92361.1"/>
    </source>
</evidence>